<gene>
    <name evidence="2" type="ORF">F4553_000501</name>
</gene>
<accession>A0A841BK24</accession>
<dbReference type="SUPFAM" id="SSF51182">
    <property type="entry name" value="RmlC-like cupins"/>
    <property type="match status" value="1"/>
</dbReference>
<dbReference type="EMBL" id="JACHMN010000001">
    <property type="protein sequence ID" value="MBB5867122.1"/>
    <property type="molecule type" value="Genomic_DNA"/>
</dbReference>
<dbReference type="InterPro" id="IPR013096">
    <property type="entry name" value="Cupin_2"/>
</dbReference>
<reference evidence="2 3" key="1">
    <citation type="submission" date="2020-08" db="EMBL/GenBank/DDBJ databases">
        <title>Sequencing the genomes of 1000 actinobacteria strains.</title>
        <authorList>
            <person name="Klenk H.-P."/>
        </authorList>
    </citation>
    <scope>NUCLEOTIDE SEQUENCE [LARGE SCALE GENOMIC DNA]</scope>
    <source>
        <strain evidence="2 3">DSM 45362</strain>
    </source>
</reference>
<name>A0A841BK24_9ACTN</name>
<dbReference type="RefSeq" id="WP_184831492.1">
    <property type="nucleotide sequence ID" value="NZ_JACHMN010000001.1"/>
</dbReference>
<dbReference type="Pfam" id="PF07883">
    <property type="entry name" value="Cupin_2"/>
    <property type="match status" value="1"/>
</dbReference>
<dbReference type="InterPro" id="IPR014710">
    <property type="entry name" value="RmlC-like_jellyroll"/>
</dbReference>
<keyword evidence="2" id="KW-0223">Dioxygenase</keyword>
<proteinExistence type="predicted"/>
<dbReference type="Proteomes" id="UP000587527">
    <property type="component" value="Unassembled WGS sequence"/>
</dbReference>
<dbReference type="GO" id="GO:0051213">
    <property type="term" value="F:dioxygenase activity"/>
    <property type="evidence" value="ECO:0007669"/>
    <property type="project" value="UniProtKB-KW"/>
</dbReference>
<comment type="caution">
    <text evidence="2">The sequence shown here is derived from an EMBL/GenBank/DDBJ whole genome shotgun (WGS) entry which is preliminary data.</text>
</comment>
<organism evidence="2 3">
    <name type="scientific">Allocatelliglobosispora scoriae</name>
    <dbReference type="NCBI Taxonomy" id="643052"/>
    <lineage>
        <taxon>Bacteria</taxon>
        <taxon>Bacillati</taxon>
        <taxon>Actinomycetota</taxon>
        <taxon>Actinomycetes</taxon>
        <taxon>Micromonosporales</taxon>
        <taxon>Micromonosporaceae</taxon>
        <taxon>Allocatelliglobosispora</taxon>
    </lineage>
</organism>
<feature type="domain" description="Cupin type-2" evidence="1">
    <location>
        <begin position="38"/>
        <end position="103"/>
    </location>
</feature>
<dbReference type="Gene3D" id="2.60.120.10">
    <property type="entry name" value="Jelly Rolls"/>
    <property type="match status" value="1"/>
</dbReference>
<evidence type="ECO:0000313" key="3">
    <source>
        <dbReference type="Proteomes" id="UP000587527"/>
    </source>
</evidence>
<dbReference type="AlphaFoldDB" id="A0A841BK24"/>
<dbReference type="InterPro" id="IPR011051">
    <property type="entry name" value="RmlC_Cupin_sf"/>
</dbReference>
<keyword evidence="3" id="KW-1185">Reference proteome</keyword>
<keyword evidence="2" id="KW-0560">Oxidoreductase</keyword>
<protein>
    <submittedName>
        <fullName evidence="2">Quercetin dioxygenase-like cupin family protein</fullName>
    </submittedName>
</protein>
<evidence type="ECO:0000259" key="1">
    <source>
        <dbReference type="Pfam" id="PF07883"/>
    </source>
</evidence>
<sequence length="112" mass="11967">MRIVDFGPAEGREINSFDSRHLWAVGLVRDDDVSVTALHVGAGGEIGRHPATVDQLFLVVSGRGTVCGDDGEWQPVRAGQAVVWAAGEHHTTRADGDLTAIVVEMPDLPVTR</sequence>
<evidence type="ECO:0000313" key="2">
    <source>
        <dbReference type="EMBL" id="MBB5867122.1"/>
    </source>
</evidence>